<dbReference type="Pfam" id="PF12631">
    <property type="entry name" value="MnmE_helical"/>
    <property type="match status" value="1"/>
</dbReference>
<evidence type="ECO:0000256" key="1">
    <source>
        <dbReference type="ARBA" id="ARBA00011043"/>
    </source>
</evidence>
<dbReference type="SUPFAM" id="SSF52540">
    <property type="entry name" value="P-loop containing nucleoside triphosphate hydrolases"/>
    <property type="match status" value="1"/>
</dbReference>
<evidence type="ECO:0000256" key="9">
    <source>
        <dbReference type="ARBA" id="ARBA00023134"/>
    </source>
</evidence>
<dbReference type="AlphaFoldDB" id="A0A0M6W9C6"/>
<dbReference type="Gene3D" id="3.30.1360.120">
    <property type="entry name" value="Probable tRNA modification gtpase trme, domain 1"/>
    <property type="match status" value="1"/>
</dbReference>
<protein>
    <recommendedName>
        <fullName evidence="10">tRNA modification GTPase MnmE</fullName>
        <ecNumber evidence="10">3.6.-.-</ecNumber>
    </recommendedName>
</protein>
<keyword evidence="8 10" id="KW-0630">Potassium</keyword>
<evidence type="ECO:0000256" key="6">
    <source>
        <dbReference type="ARBA" id="ARBA00022801"/>
    </source>
</evidence>
<dbReference type="STRING" id="1715285.SOFFGTOCOR_0603"/>
<feature type="domain" description="TrmE-type G" evidence="12">
    <location>
        <begin position="232"/>
        <end position="392"/>
    </location>
</feature>
<dbReference type="NCBIfam" id="TIGR00231">
    <property type="entry name" value="small_GTP"/>
    <property type="match status" value="1"/>
</dbReference>
<evidence type="ECO:0000256" key="4">
    <source>
        <dbReference type="ARBA" id="ARBA00022723"/>
    </source>
</evidence>
<dbReference type="InterPro" id="IPR031168">
    <property type="entry name" value="G_TrmE"/>
</dbReference>
<dbReference type="EMBL" id="CVRF01000003">
    <property type="protein sequence ID" value="CRK86002.1"/>
    <property type="molecule type" value="Genomic_DNA"/>
</dbReference>
<accession>A0A0M6W9C6</accession>
<dbReference type="GO" id="GO:0046872">
    <property type="term" value="F:metal ion binding"/>
    <property type="evidence" value="ECO:0007669"/>
    <property type="project" value="UniProtKB-KW"/>
</dbReference>
<dbReference type="InterPro" id="IPR027368">
    <property type="entry name" value="MnmE_dom2"/>
</dbReference>
<dbReference type="InterPro" id="IPR027417">
    <property type="entry name" value="P-loop_NTPase"/>
</dbReference>
<dbReference type="CDD" id="cd14858">
    <property type="entry name" value="TrmE_N"/>
    <property type="match status" value="1"/>
</dbReference>
<reference evidence="14" key="1">
    <citation type="submission" date="2015-05" db="EMBL/GenBank/DDBJ databases">
        <authorList>
            <person name="Manzano-Marin A."/>
        </authorList>
    </citation>
    <scope>NUCLEOTIDE SEQUENCE [LARGE SCALE GENOMIC DNA]</scope>
    <source>
        <strain evidence="14">officinalis</strain>
    </source>
</reference>
<feature type="binding site" evidence="10">
    <location>
        <position position="267"/>
    </location>
    <ligand>
        <name>Mg(2+)</name>
        <dbReference type="ChEBI" id="CHEBI:18420"/>
    </ligand>
</feature>
<dbReference type="PROSITE" id="PS51709">
    <property type="entry name" value="G_TRME"/>
    <property type="match status" value="1"/>
</dbReference>
<evidence type="ECO:0000313" key="13">
    <source>
        <dbReference type="EMBL" id="CRK86002.1"/>
    </source>
</evidence>
<evidence type="ECO:0000256" key="11">
    <source>
        <dbReference type="RuleBase" id="RU003313"/>
    </source>
</evidence>
<feature type="binding site" evidence="10">
    <location>
        <position position="97"/>
    </location>
    <ligand>
        <name>(6S)-5-formyl-5,6,7,8-tetrahydrofolate</name>
        <dbReference type="ChEBI" id="CHEBI:57457"/>
    </ligand>
</feature>
<comment type="function">
    <text evidence="10">Exhibits a very high intrinsic GTPase hydrolysis rate. Involved in the addition of a carboxymethylaminomethyl (cmnm) group at the wobble position (U34) of certain tRNAs, forming tRNA-cmnm(5)s(2)U34.</text>
</comment>
<dbReference type="InterPro" id="IPR004520">
    <property type="entry name" value="GTPase_MnmE"/>
</dbReference>
<dbReference type="Pfam" id="PF01926">
    <property type="entry name" value="MMR_HSR1"/>
    <property type="match status" value="1"/>
</dbReference>
<feature type="binding site" evidence="10">
    <location>
        <position position="242"/>
    </location>
    <ligand>
        <name>K(+)</name>
        <dbReference type="ChEBI" id="CHEBI:29103"/>
    </ligand>
</feature>
<dbReference type="GO" id="GO:0005525">
    <property type="term" value="F:GTP binding"/>
    <property type="evidence" value="ECO:0007669"/>
    <property type="project" value="UniProtKB-UniRule"/>
</dbReference>
<gene>
    <name evidence="10 13" type="primary">mnmE</name>
    <name evidence="10" type="synonym">trmE</name>
    <name evidence="13" type="ORF">SOFFGTOCOR_0603</name>
</gene>
<dbReference type="GO" id="GO:0030488">
    <property type="term" value="P:tRNA methylation"/>
    <property type="evidence" value="ECO:0007669"/>
    <property type="project" value="TreeGrafter"/>
</dbReference>
<dbReference type="FunFam" id="3.30.1360.120:FF:000001">
    <property type="entry name" value="tRNA modification GTPase MnmE"/>
    <property type="match status" value="1"/>
</dbReference>
<comment type="subunit">
    <text evidence="10">Homodimer. Heterotetramer of two MnmE and two MnmG subunits.</text>
</comment>
<feature type="binding site" evidence="10">
    <location>
        <position position="469"/>
    </location>
    <ligand>
        <name>(6S)-5-formyl-5,6,7,8-tetrahydrofolate</name>
        <dbReference type="ChEBI" id="CHEBI:57457"/>
    </ligand>
</feature>
<keyword evidence="9 10" id="KW-0342">GTP-binding</keyword>
<sequence>MIKKIESDLNHQNSYLATNSYDTIVAQITPVSRSAVGILRISGSKVVLVAKEILKKIPKPRYATYLPFYDLKGFVLDNGIAIFFPGPNSFTGEDVLELQGHGGIIILDLLLKRILDINGVRIASPGEFCKRAFLNNKFNLTQAEAISDLIEANSEQAAHFAIKSLQGAFSSNIYQLIEKLKNLRVNLEFIIDFSDEEDDFVLDKIKHKFNELILNLKNTISQTKCGISLREGIKIVIAGPPNVGKSSLLNILAGCDVAIVTSISGTTRDVIRKHIHIDGIPMYIIDTAGLCESNNEVECIGIERAWKEIEQADRILYVVDSSMISSTEQQICSDFMNRIPNTIPITIIRNKIDITKEEVKFIKNKNYSIIFMSIRERVGIDLLYNHLREIIGLNTNTEGLFLARRRHLEALNSAANYLSRCYEQLNINSSFELLAEELRLAQNELNKITGEFTSDDLLNTIFSSFCVGK</sequence>
<feature type="binding site" evidence="10">
    <location>
        <begin position="261"/>
        <end position="267"/>
    </location>
    <ligand>
        <name>GTP</name>
        <dbReference type="ChEBI" id="CHEBI:37565"/>
    </ligand>
</feature>
<name>A0A0M6W9C6_9GAMM</name>
<comment type="cofactor">
    <cofactor evidence="10">
        <name>K(+)</name>
        <dbReference type="ChEBI" id="CHEBI:29103"/>
    </cofactor>
    <text evidence="10">Binds 1 potassium ion per subunit.</text>
</comment>
<evidence type="ECO:0000256" key="10">
    <source>
        <dbReference type="HAMAP-Rule" id="MF_00379"/>
    </source>
</evidence>
<comment type="caution">
    <text evidence="10">Lacks conserved residue(s) required for the propagation of feature annotation.</text>
</comment>
<organism evidence="13 14">
    <name type="scientific">Candidatus Providencia siddallii</name>
    <dbReference type="NCBI Taxonomy" id="1715285"/>
    <lineage>
        <taxon>Bacteria</taxon>
        <taxon>Pseudomonadati</taxon>
        <taxon>Pseudomonadota</taxon>
        <taxon>Gammaproteobacteria</taxon>
        <taxon>Enterobacterales</taxon>
        <taxon>Morganellaceae</taxon>
        <taxon>Providencia</taxon>
    </lineage>
</organism>
<keyword evidence="6 10" id="KW-0378">Hydrolase</keyword>
<evidence type="ECO:0000256" key="5">
    <source>
        <dbReference type="ARBA" id="ARBA00022741"/>
    </source>
</evidence>
<dbReference type="PANTHER" id="PTHR42714:SF2">
    <property type="entry name" value="TRNA MODIFICATION GTPASE GTPBP3, MITOCHONDRIAL"/>
    <property type="match status" value="1"/>
</dbReference>
<dbReference type="SUPFAM" id="SSF116878">
    <property type="entry name" value="TrmE connector domain"/>
    <property type="match status" value="1"/>
</dbReference>
<evidence type="ECO:0000256" key="8">
    <source>
        <dbReference type="ARBA" id="ARBA00022958"/>
    </source>
</evidence>
<dbReference type="GO" id="GO:0005829">
    <property type="term" value="C:cytosol"/>
    <property type="evidence" value="ECO:0007669"/>
    <property type="project" value="TreeGrafter"/>
</dbReference>
<evidence type="ECO:0000259" key="12">
    <source>
        <dbReference type="PROSITE" id="PS51709"/>
    </source>
</evidence>
<keyword evidence="3 10" id="KW-0819">tRNA processing</keyword>
<keyword evidence="2 10" id="KW-0963">Cytoplasm</keyword>
<dbReference type="CDD" id="cd04164">
    <property type="entry name" value="trmE"/>
    <property type="match status" value="1"/>
</dbReference>
<dbReference type="HAMAP" id="MF_00379">
    <property type="entry name" value="GTPase_MnmE"/>
    <property type="match status" value="1"/>
</dbReference>
<feature type="binding site" evidence="10">
    <location>
        <begin position="242"/>
        <end position="247"/>
    </location>
    <ligand>
        <name>GTP</name>
        <dbReference type="ChEBI" id="CHEBI:37565"/>
    </ligand>
</feature>
<keyword evidence="5 10" id="KW-0547">Nucleotide-binding</keyword>
<feature type="binding site" evidence="10">
    <location>
        <position position="246"/>
    </location>
    <ligand>
        <name>Mg(2+)</name>
        <dbReference type="ChEBI" id="CHEBI:18420"/>
    </ligand>
</feature>
<dbReference type="InterPro" id="IPR018948">
    <property type="entry name" value="GTP-bd_TrmE_N"/>
</dbReference>
<evidence type="ECO:0000256" key="3">
    <source>
        <dbReference type="ARBA" id="ARBA00022694"/>
    </source>
</evidence>
<feature type="binding site" evidence="10">
    <location>
        <begin position="286"/>
        <end position="289"/>
    </location>
    <ligand>
        <name>GTP</name>
        <dbReference type="ChEBI" id="CHEBI:37565"/>
    </ligand>
</feature>
<dbReference type="PANTHER" id="PTHR42714">
    <property type="entry name" value="TRNA MODIFICATION GTPASE GTPBP3"/>
    <property type="match status" value="1"/>
</dbReference>
<dbReference type="Proteomes" id="UP000242301">
    <property type="component" value="Unassembled WGS sequence"/>
</dbReference>
<dbReference type="InterPro" id="IPR006073">
    <property type="entry name" value="GTP-bd"/>
</dbReference>
<dbReference type="InterPro" id="IPR025867">
    <property type="entry name" value="MnmE_helical"/>
</dbReference>
<feature type="binding site" evidence="10">
    <location>
        <position position="266"/>
    </location>
    <ligand>
        <name>K(+)</name>
        <dbReference type="ChEBI" id="CHEBI:29103"/>
    </ligand>
</feature>
<feature type="binding site" evidence="10">
    <location>
        <position position="263"/>
    </location>
    <ligand>
        <name>K(+)</name>
        <dbReference type="ChEBI" id="CHEBI:29103"/>
    </ligand>
</feature>
<dbReference type="EC" id="3.6.-.-" evidence="10"/>
<dbReference type="Pfam" id="PF10396">
    <property type="entry name" value="TrmE_N"/>
    <property type="match status" value="1"/>
</dbReference>
<evidence type="ECO:0000256" key="2">
    <source>
        <dbReference type="ARBA" id="ARBA00022490"/>
    </source>
</evidence>
<dbReference type="Gene3D" id="1.20.120.430">
    <property type="entry name" value="tRNA modification GTPase MnmE domain 2"/>
    <property type="match status" value="1"/>
</dbReference>
<feature type="binding site" evidence="10">
    <location>
        <position position="40"/>
    </location>
    <ligand>
        <name>(6S)-5-formyl-5,6,7,8-tetrahydrofolate</name>
        <dbReference type="ChEBI" id="CHEBI:57457"/>
    </ligand>
</feature>
<dbReference type="InterPro" id="IPR027266">
    <property type="entry name" value="TrmE/GcvT-like"/>
</dbReference>
<feature type="binding site" evidence="10">
    <location>
        <position position="261"/>
    </location>
    <ligand>
        <name>K(+)</name>
        <dbReference type="ChEBI" id="CHEBI:29103"/>
    </ligand>
</feature>
<dbReference type="NCBIfam" id="TIGR00450">
    <property type="entry name" value="mnmE_trmE_thdF"/>
    <property type="match status" value="1"/>
</dbReference>
<keyword evidence="7 10" id="KW-0460">Magnesium</keyword>
<dbReference type="GO" id="GO:0003924">
    <property type="term" value="F:GTPase activity"/>
    <property type="evidence" value="ECO:0007669"/>
    <property type="project" value="UniProtKB-UniRule"/>
</dbReference>
<dbReference type="Gene3D" id="3.40.50.300">
    <property type="entry name" value="P-loop containing nucleotide triphosphate hydrolases"/>
    <property type="match status" value="1"/>
</dbReference>
<evidence type="ECO:0000313" key="14">
    <source>
        <dbReference type="Proteomes" id="UP000242301"/>
    </source>
</evidence>
<proteinExistence type="inferred from homology"/>
<keyword evidence="4 10" id="KW-0479">Metal-binding</keyword>
<dbReference type="NCBIfam" id="NF003661">
    <property type="entry name" value="PRK05291.1-3"/>
    <property type="match status" value="1"/>
</dbReference>
<dbReference type="GO" id="GO:0002098">
    <property type="term" value="P:tRNA wobble uridine modification"/>
    <property type="evidence" value="ECO:0007669"/>
    <property type="project" value="TreeGrafter"/>
</dbReference>
<evidence type="ECO:0000256" key="7">
    <source>
        <dbReference type="ARBA" id="ARBA00022842"/>
    </source>
</evidence>
<comment type="subcellular location">
    <subcellularLocation>
        <location evidence="10">Cytoplasm</location>
    </subcellularLocation>
</comment>
<feature type="binding site" evidence="10">
    <location>
        <position position="137"/>
    </location>
    <ligand>
        <name>(6S)-5-formyl-5,6,7,8-tetrahydrofolate</name>
        <dbReference type="ChEBI" id="CHEBI:57457"/>
    </ligand>
</feature>
<keyword evidence="14" id="KW-1185">Reference proteome</keyword>
<dbReference type="InterPro" id="IPR005225">
    <property type="entry name" value="Small_GTP-bd"/>
</dbReference>
<comment type="similarity">
    <text evidence="1 10 11">Belongs to the TRAFAC class TrmE-Era-EngA-EngB-Septin-like GTPase superfamily. TrmE GTPase family.</text>
</comment>